<dbReference type="Proteomes" id="UP000324800">
    <property type="component" value="Unassembled WGS sequence"/>
</dbReference>
<sequence length="32" mass="3215">TYGSGASSNVTLTIASQRQCINGVIYAVLGIG</sequence>
<organism evidence="1 2">
    <name type="scientific">Streblomastix strix</name>
    <dbReference type="NCBI Taxonomy" id="222440"/>
    <lineage>
        <taxon>Eukaryota</taxon>
        <taxon>Metamonada</taxon>
        <taxon>Preaxostyla</taxon>
        <taxon>Oxymonadida</taxon>
        <taxon>Streblomastigidae</taxon>
        <taxon>Streblomastix</taxon>
    </lineage>
</organism>
<accession>A0A5J4SND2</accession>
<evidence type="ECO:0000313" key="2">
    <source>
        <dbReference type="Proteomes" id="UP000324800"/>
    </source>
</evidence>
<protein>
    <submittedName>
        <fullName evidence="1">Uncharacterized protein</fullName>
    </submittedName>
</protein>
<dbReference type="AlphaFoldDB" id="A0A5J4SND2"/>
<reference evidence="1 2" key="1">
    <citation type="submission" date="2019-03" db="EMBL/GenBank/DDBJ databases">
        <title>Single cell metagenomics reveals metabolic interactions within the superorganism composed of flagellate Streblomastix strix and complex community of Bacteroidetes bacteria on its surface.</title>
        <authorList>
            <person name="Treitli S.C."/>
            <person name="Kolisko M."/>
            <person name="Husnik F."/>
            <person name="Keeling P."/>
            <person name="Hampl V."/>
        </authorList>
    </citation>
    <scope>NUCLEOTIDE SEQUENCE [LARGE SCALE GENOMIC DNA]</scope>
    <source>
        <strain evidence="1">ST1C</strain>
    </source>
</reference>
<name>A0A5J4SND2_9EUKA</name>
<comment type="caution">
    <text evidence="1">The sequence shown here is derived from an EMBL/GenBank/DDBJ whole genome shotgun (WGS) entry which is preliminary data.</text>
</comment>
<evidence type="ECO:0000313" key="1">
    <source>
        <dbReference type="EMBL" id="KAA6346843.1"/>
    </source>
</evidence>
<feature type="non-terminal residue" evidence="1">
    <location>
        <position position="1"/>
    </location>
</feature>
<gene>
    <name evidence="1" type="ORF">EZS28_052065</name>
</gene>
<dbReference type="EMBL" id="SNRW01040079">
    <property type="protein sequence ID" value="KAA6346843.1"/>
    <property type="molecule type" value="Genomic_DNA"/>
</dbReference>
<proteinExistence type="predicted"/>